<feature type="transmembrane region" description="Helical" evidence="6">
    <location>
        <begin position="379"/>
        <end position="400"/>
    </location>
</feature>
<dbReference type="Pfam" id="PF07690">
    <property type="entry name" value="MFS_1"/>
    <property type="match status" value="1"/>
</dbReference>
<dbReference type="EMBL" id="VUMX01000001">
    <property type="protein sequence ID" value="MST86080.1"/>
    <property type="molecule type" value="Genomic_DNA"/>
</dbReference>
<organism evidence="7 8">
    <name type="scientific">Lactobacillus porci</name>
    <dbReference type="NCBI Taxonomy" id="2012477"/>
    <lineage>
        <taxon>Bacteria</taxon>
        <taxon>Bacillati</taxon>
        <taxon>Bacillota</taxon>
        <taxon>Bacilli</taxon>
        <taxon>Lactobacillales</taxon>
        <taxon>Lactobacillaceae</taxon>
        <taxon>Lactobacillus</taxon>
    </lineage>
</organism>
<dbReference type="SUPFAM" id="SSF103473">
    <property type="entry name" value="MFS general substrate transporter"/>
    <property type="match status" value="1"/>
</dbReference>
<dbReference type="GO" id="GO:0022857">
    <property type="term" value="F:transmembrane transporter activity"/>
    <property type="evidence" value="ECO:0007669"/>
    <property type="project" value="InterPro"/>
</dbReference>
<evidence type="ECO:0000313" key="8">
    <source>
        <dbReference type="Proteomes" id="UP000438120"/>
    </source>
</evidence>
<feature type="transmembrane region" description="Helical" evidence="6">
    <location>
        <begin position="222"/>
        <end position="241"/>
    </location>
</feature>
<accession>A0A6A8MD54</accession>
<sequence length="411" mass="44206">MNSFLNNKNFRRFATGGLLSAAGDVFFYLAFMTYASQMHNYSLAISLIAISEAVPKFLEIFAGYLADKSNHKFRSIVLTALLRCLLYALAALLLASKVDQWKLLLAIITINFLSDLCGSYSSGLIVPLVVDLVGQDNFGEAEGFVSGTKQIIDVLAQFAGAGLILVLSYAALAWINSLTFLIAAILFALVSRKTGPVHATTNKTPAFWQTMRQAYQQTQKQSGLLTIILVLAVINASLTAIEPLFSITLAAHKNSMVILSYSFTLALTNVAAAIGAAVGSIFGQKIFRSVNIFHLASLTALSSLLTTLSLFCHNGWLTAAWFSLLAALASAVSIKMTQWLVTSVDRQILASTVGLLNTILMAASPLITTLVTTISSFSLTWAIISLLALEVAALAVLIALNQRLRLSQPNK</sequence>
<dbReference type="PANTHER" id="PTHR23513">
    <property type="entry name" value="INTEGRAL MEMBRANE EFFLUX PROTEIN-RELATED"/>
    <property type="match status" value="1"/>
</dbReference>
<feature type="transmembrane region" description="Helical" evidence="6">
    <location>
        <begin position="163"/>
        <end position="190"/>
    </location>
</feature>
<evidence type="ECO:0000256" key="4">
    <source>
        <dbReference type="ARBA" id="ARBA00022989"/>
    </source>
</evidence>
<feature type="transmembrane region" description="Helical" evidence="6">
    <location>
        <begin position="76"/>
        <end position="96"/>
    </location>
</feature>
<comment type="subcellular location">
    <subcellularLocation>
        <location evidence="1">Cell membrane</location>
        <topology evidence="1">Multi-pass membrane protein</topology>
    </subcellularLocation>
</comment>
<feature type="transmembrane region" description="Helical" evidence="6">
    <location>
        <begin position="12"/>
        <end position="31"/>
    </location>
</feature>
<keyword evidence="5 6" id="KW-0472">Membrane</keyword>
<dbReference type="Proteomes" id="UP000438120">
    <property type="component" value="Unassembled WGS sequence"/>
</dbReference>
<dbReference type="Gene3D" id="1.20.1250.20">
    <property type="entry name" value="MFS general substrate transporter like domains"/>
    <property type="match status" value="1"/>
</dbReference>
<feature type="transmembrane region" description="Helical" evidence="6">
    <location>
        <begin position="290"/>
        <end position="310"/>
    </location>
</feature>
<protein>
    <submittedName>
        <fullName evidence="7">MFS transporter</fullName>
    </submittedName>
</protein>
<evidence type="ECO:0000256" key="2">
    <source>
        <dbReference type="ARBA" id="ARBA00022475"/>
    </source>
</evidence>
<proteinExistence type="predicted"/>
<feature type="transmembrane region" description="Helical" evidence="6">
    <location>
        <begin position="261"/>
        <end position="283"/>
    </location>
</feature>
<dbReference type="OrthoDB" id="2989542at2"/>
<dbReference type="RefSeq" id="WP_154546750.1">
    <property type="nucleotide sequence ID" value="NZ_VUMX01000001.1"/>
</dbReference>
<comment type="caution">
    <text evidence="7">The sequence shown here is derived from an EMBL/GenBank/DDBJ whole genome shotgun (WGS) entry which is preliminary data.</text>
</comment>
<evidence type="ECO:0000256" key="5">
    <source>
        <dbReference type="ARBA" id="ARBA00023136"/>
    </source>
</evidence>
<keyword evidence="8" id="KW-1185">Reference proteome</keyword>
<feature type="transmembrane region" description="Helical" evidence="6">
    <location>
        <begin position="103"/>
        <end position="130"/>
    </location>
</feature>
<dbReference type="InterPro" id="IPR036259">
    <property type="entry name" value="MFS_trans_sf"/>
</dbReference>
<keyword evidence="4 6" id="KW-1133">Transmembrane helix</keyword>
<dbReference type="InterPro" id="IPR011701">
    <property type="entry name" value="MFS"/>
</dbReference>
<reference evidence="7 8" key="1">
    <citation type="submission" date="2019-08" db="EMBL/GenBank/DDBJ databases">
        <title>In-depth cultivation of the pig gut microbiome towards novel bacterial diversity and tailored functional studies.</title>
        <authorList>
            <person name="Wylensek D."/>
            <person name="Hitch T.C.A."/>
            <person name="Clavel T."/>
        </authorList>
    </citation>
    <scope>NUCLEOTIDE SEQUENCE [LARGE SCALE GENOMIC DNA]</scope>
    <source>
        <strain evidence="7 8">Bifido-178-WT-2B</strain>
    </source>
</reference>
<dbReference type="GO" id="GO:0005886">
    <property type="term" value="C:plasma membrane"/>
    <property type="evidence" value="ECO:0007669"/>
    <property type="project" value="UniProtKB-SubCell"/>
</dbReference>
<gene>
    <name evidence="7" type="ORF">FYJ62_00015</name>
</gene>
<keyword evidence="3 6" id="KW-0812">Transmembrane</keyword>
<evidence type="ECO:0000256" key="3">
    <source>
        <dbReference type="ARBA" id="ARBA00022692"/>
    </source>
</evidence>
<feature type="transmembrane region" description="Helical" evidence="6">
    <location>
        <begin position="316"/>
        <end position="336"/>
    </location>
</feature>
<keyword evidence="2" id="KW-1003">Cell membrane</keyword>
<name>A0A6A8MD54_9LACO</name>
<dbReference type="PANTHER" id="PTHR23513:SF6">
    <property type="entry name" value="MAJOR FACILITATOR SUPERFAMILY ASSOCIATED DOMAIN-CONTAINING PROTEIN"/>
    <property type="match status" value="1"/>
</dbReference>
<evidence type="ECO:0000256" key="1">
    <source>
        <dbReference type="ARBA" id="ARBA00004651"/>
    </source>
</evidence>
<feature type="transmembrane region" description="Helical" evidence="6">
    <location>
        <begin position="348"/>
        <end position="367"/>
    </location>
</feature>
<dbReference type="AlphaFoldDB" id="A0A6A8MD54"/>
<evidence type="ECO:0000256" key="6">
    <source>
        <dbReference type="SAM" id="Phobius"/>
    </source>
</evidence>
<evidence type="ECO:0000313" key="7">
    <source>
        <dbReference type="EMBL" id="MST86080.1"/>
    </source>
</evidence>